<dbReference type="PANTHER" id="PTHR31157">
    <property type="entry name" value="SCP DOMAIN-CONTAINING PROTEIN"/>
    <property type="match status" value="1"/>
</dbReference>
<dbReference type="EMBL" id="BAAAHE010000001">
    <property type="protein sequence ID" value="GAA0602771.1"/>
    <property type="molecule type" value="Genomic_DNA"/>
</dbReference>
<evidence type="ECO:0000256" key="1">
    <source>
        <dbReference type="SAM" id="SignalP"/>
    </source>
</evidence>
<dbReference type="SUPFAM" id="SSF55797">
    <property type="entry name" value="PR-1-like"/>
    <property type="match status" value="1"/>
</dbReference>
<keyword evidence="4" id="KW-1185">Reference proteome</keyword>
<feature type="domain" description="SCP" evidence="2">
    <location>
        <begin position="50"/>
        <end position="160"/>
    </location>
</feature>
<name>A0ABN1G2F2_9ACTN</name>
<evidence type="ECO:0000259" key="2">
    <source>
        <dbReference type="Pfam" id="PF00188"/>
    </source>
</evidence>
<gene>
    <name evidence="3" type="ORF">GCM10009547_00240</name>
</gene>
<accession>A0ABN1G2F2</accession>
<dbReference type="InterPro" id="IPR035940">
    <property type="entry name" value="CAP_sf"/>
</dbReference>
<dbReference type="Proteomes" id="UP001500957">
    <property type="component" value="Unassembled WGS sequence"/>
</dbReference>
<dbReference type="PANTHER" id="PTHR31157:SF1">
    <property type="entry name" value="SCP DOMAIN-CONTAINING PROTEIN"/>
    <property type="match status" value="1"/>
</dbReference>
<evidence type="ECO:0000313" key="3">
    <source>
        <dbReference type="EMBL" id="GAA0602771.1"/>
    </source>
</evidence>
<feature type="signal peptide" evidence="1">
    <location>
        <begin position="1"/>
        <end position="25"/>
    </location>
</feature>
<dbReference type="Gene3D" id="3.40.33.10">
    <property type="entry name" value="CAP"/>
    <property type="match status" value="1"/>
</dbReference>
<keyword evidence="1" id="KW-0732">Signal</keyword>
<dbReference type="Pfam" id="PF00188">
    <property type="entry name" value="CAP"/>
    <property type="match status" value="1"/>
</dbReference>
<proteinExistence type="predicted"/>
<reference evidence="3 4" key="1">
    <citation type="journal article" date="2019" name="Int. J. Syst. Evol. Microbiol.">
        <title>The Global Catalogue of Microorganisms (GCM) 10K type strain sequencing project: providing services to taxonomists for standard genome sequencing and annotation.</title>
        <authorList>
            <consortium name="The Broad Institute Genomics Platform"/>
            <consortium name="The Broad Institute Genome Sequencing Center for Infectious Disease"/>
            <person name="Wu L."/>
            <person name="Ma J."/>
        </authorList>
    </citation>
    <scope>NUCLEOTIDE SEQUENCE [LARGE SCALE GENOMIC DNA]</scope>
    <source>
        <strain evidence="3 4">JCM 10671</strain>
    </source>
</reference>
<evidence type="ECO:0000313" key="4">
    <source>
        <dbReference type="Proteomes" id="UP001500957"/>
    </source>
</evidence>
<feature type="chain" id="PRO_5046137401" description="SCP domain-containing protein" evidence="1">
    <location>
        <begin position="26"/>
        <end position="162"/>
    </location>
</feature>
<dbReference type="RefSeq" id="WP_344600299.1">
    <property type="nucleotide sequence ID" value="NZ_BAAAHE010000001.1"/>
</dbReference>
<dbReference type="InterPro" id="IPR014044">
    <property type="entry name" value="CAP_dom"/>
</dbReference>
<sequence length="162" mass="18222">MRARAPRLLAAFALTFSLFGGTLGAAVVTAEPAEARSMSIKEQRRAIVKKTNKIRKAHGCRALKVRPKLNQAAQRHAKDMSRKRYFSHTSKDGASWVTRIRRTGWRQPGGENIARGYSNASSVMSAWMHSPGHRRNIVNCQFRNIGIGYVKSGNYWVQDFGY</sequence>
<dbReference type="CDD" id="cd05379">
    <property type="entry name" value="CAP_bacterial"/>
    <property type="match status" value="1"/>
</dbReference>
<comment type="caution">
    <text evidence="3">The sequence shown here is derived from an EMBL/GenBank/DDBJ whole genome shotgun (WGS) entry which is preliminary data.</text>
</comment>
<organism evidence="3 4">
    <name type="scientific">Sporichthya brevicatena</name>
    <dbReference type="NCBI Taxonomy" id="171442"/>
    <lineage>
        <taxon>Bacteria</taxon>
        <taxon>Bacillati</taxon>
        <taxon>Actinomycetota</taxon>
        <taxon>Actinomycetes</taxon>
        <taxon>Sporichthyales</taxon>
        <taxon>Sporichthyaceae</taxon>
        <taxon>Sporichthya</taxon>
    </lineage>
</organism>
<protein>
    <recommendedName>
        <fullName evidence="2">SCP domain-containing protein</fullName>
    </recommendedName>
</protein>